<keyword evidence="2" id="KW-1185">Reference proteome</keyword>
<dbReference type="RefSeq" id="WP_210758193.1">
    <property type="nucleotide sequence ID" value="NZ_CP060139.1"/>
</dbReference>
<evidence type="ECO:0000313" key="2">
    <source>
        <dbReference type="Proteomes" id="UP000516305"/>
    </source>
</evidence>
<dbReference type="EMBL" id="CP060139">
    <property type="protein sequence ID" value="QNR23658.1"/>
    <property type="molecule type" value="Genomic_DNA"/>
</dbReference>
<sequence>MIKAEFFALIILLSTCAANCNSEESSEAAEENALRQDEKTYTLIETSEDEFERAISRYEDKTLFDTTAFMKVAGEVKLPIEGKQNASLSFKDKISDTLETENIVYQYIGQFPDIGFYLVRASFWEHDECYLINKETGHLTSLWTKPSLSPQAKYLADLSLAYGLEGLPNGIQLWSLARSSANPQDTVSIRKFLEIDQKSWVPESFVWQSDSTLILKVLSVNDYLVGAGKYQPEDYYFLKLQIGQ</sequence>
<dbReference type="KEGG" id="chyd:H4K34_14940"/>
<gene>
    <name evidence="1" type="ORF">H4K34_14940</name>
</gene>
<organism evidence="1 2">
    <name type="scientific">Croceimicrobium hydrocarbonivorans</name>
    <dbReference type="NCBI Taxonomy" id="2761580"/>
    <lineage>
        <taxon>Bacteria</taxon>
        <taxon>Pseudomonadati</taxon>
        <taxon>Bacteroidota</taxon>
        <taxon>Flavobacteriia</taxon>
        <taxon>Flavobacteriales</taxon>
        <taxon>Owenweeksiaceae</taxon>
        <taxon>Croceimicrobium</taxon>
    </lineage>
</organism>
<accession>A0A7H0VD60</accession>
<evidence type="ECO:0000313" key="1">
    <source>
        <dbReference type="EMBL" id="QNR23658.1"/>
    </source>
</evidence>
<protein>
    <submittedName>
        <fullName evidence="1">Uncharacterized protein</fullName>
    </submittedName>
</protein>
<name>A0A7H0VD60_9FLAO</name>
<proteinExistence type="predicted"/>
<reference evidence="1 2" key="1">
    <citation type="submission" date="2020-08" db="EMBL/GenBank/DDBJ databases">
        <title>Croceimicrobium hydrocarbonivorans gen. nov., sp. nov., a novel marine bacterium isolated from a bacterial consortium that degrades polyethylene terephthalate.</title>
        <authorList>
            <person name="Liu R."/>
        </authorList>
    </citation>
    <scope>NUCLEOTIDE SEQUENCE [LARGE SCALE GENOMIC DNA]</scope>
    <source>
        <strain evidence="1 2">A20-9</strain>
    </source>
</reference>
<dbReference type="Proteomes" id="UP000516305">
    <property type="component" value="Chromosome"/>
</dbReference>
<dbReference type="AlphaFoldDB" id="A0A7H0VD60"/>